<feature type="transmembrane region" description="Helical" evidence="1">
    <location>
        <begin position="46"/>
        <end position="66"/>
    </location>
</feature>
<gene>
    <name evidence="2" type="ORF">ACFP3M_14865</name>
</gene>
<keyword evidence="3" id="KW-1185">Reference proteome</keyword>
<evidence type="ECO:0000256" key="1">
    <source>
        <dbReference type="SAM" id="Phobius"/>
    </source>
</evidence>
<organism evidence="2 3">
    <name type="scientific">Streptomyces ramulosus</name>
    <dbReference type="NCBI Taxonomy" id="47762"/>
    <lineage>
        <taxon>Bacteria</taxon>
        <taxon>Bacillati</taxon>
        <taxon>Actinomycetota</taxon>
        <taxon>Actinomycetes</taxon>
        <taxon>Kitasatosporales</taxon>
        <taxon>Streptomycetaceae</taxon>
        <taxon>Streptomyces</taxon>
    </lineage>
</organism>
<evidence type="ECO:0000313" key="3">
    <source>
        <dbReference type="Proteomes" id="UP001596241"/>
    </source>
</evidence>
<keyword evidence="1" id="KW-0812">Transmembrane</keyword>
<name>A0ABW1FMC8_9ACTN</name>
<feature type="transmembrane region" description="Helical" evidence="1">
    <location>
        <begin position="124"/>
        <end position="145"/>
    </location>
</feature>
<keyword evidence="1" id="KW-1133">Transmembrane helix</keyword>
<dbReference type="RefSeq" id="WP_345083502.1">
    <property type="nucleotide sequence ID" value="NZ_BAAAWG010000007.1"/>
</dbReference>
<feature type="transmembrane region" description="Helical" evidence="1">
    <location>
        <begin position="7"/>
        <end position="26"/>
    </location>
</feature>
<accession>A0ABW1FMC8</accession>
<keyword evidence="1" id="KW-0472">Membrane</keyword>
<dbReference type="Pfam" id="PF13160">
    <property type="entry name" value="DUF3995"/>
    <property type="match status" value="1"/>
</dbReference>
<protein>
    <submittedName>
        <fullName evidence="2">DUF3995 domain-containing protein</fullName>
    </submittedName>
</protein>
<comment type="caution">
    <text evidence="2">The sequence shown here is derived from an EMBL/GenBank/DDBJ whole genome shotgun (WGS) entry which is preliminary data.</text>
</comment>
<evidence type="ECO:0000313" key="2">
    <source>
        <dbReference type="EMBL" id="MFC5894099.1"/>
    </source>
</evidence>
<proteinExistence type="predicted"/>
<sequence>MVTRIWGRLACGWAMAFAALHFYWALGGSRGLAVSAGPLAAERPGWFVAVGLWGVGAVCLIGAALGRRLTGPRPRGTAGRLLTALGWCACAVLLVRGAVLQALLLTGAAGPAIQVSAEQRRWTLMLWNPWFLLGGLLFGLATWAFGRASSRDDTA</sequence>
<feature type="transmembrane region" description="Helical" evidence="1">
    <location>
        <begin position="78"/>
        <end position="104"/>
    </location>
</feature>
<dbReference type="Proteomes" id="UP001596241">
    <property type="component" value="Unassembled WGS sequence"/>
</dbReference>
<dbReference type="InterPro" id="IPR025058">
    <property type="entry name" value="DUF3995"/>
</dbReference>
<dbReference type="EMBL" id="JBHSPW010000006">
    <property type="protein sequence ID" value="MFC5894099.1"/>
    <property type="molecule type" value="Genomic_DNA"/>
</dbReference>
<reference evidence="3" key="1">
    <citation type="journal article" date="2019" name="Int. J. Syst. Evol. Microbiol.">
        <title>The Global Catalogue of Microorganisms (GCM) 10K type strain sequencing project: providing services to taxonomists for standard genome sequencing and annotation.</title>
        <authorList>
            <consortium name="The Broad Institute Genomics Platform"/>
            <consortium name="The Broad Institute Genome Sequencing Center for Infectious Disease"/>
            <person name="Wu L."/>
            <person name="Ma J."/>
        </authorList>
    </citation>
    <scope>NUCLEOTIDE SEQUENCE [LARGE SCALE GENOMIC DNA]</scope>
    <source>
        <strain evidence="3">CGMCC 1.15809</strain>
    </source>
</reference>